<keyword evidence="1" id="KW-0004">4Fe-4S</keyword>
<dbReference type="SUPFAM" id="SSF54862">
    <property type="entry name" value="4Fe-4S ferredoxins"/>
    <property type="match status" value="1"/>
</dbReference>
<feature type="domain" description="4Fe-4S ferredoxin-type" evidence="5">
    <location>
        <begin position="75"/>
        <end position="108"/>
    </location>
</feature>
<organism evidence="6 7">
    <name type="scientific">Candidatus Bilophila faecipullorum</name>
    <dbReference type="NCBI Taxonomy" id="2838482"/>
    <lineage>
        <taxon>Bacteria</taxon>
        <taxon>Pseudomonadati</taxon>
        <taxon>Thermodesulfobacteriota</taxon>
        <taxon>Desulfovibrionia</taxon>
        <taxon>Desulfovibrionales</taxon>
        <taxon>Desulfovibrionaceae</taxon>
        <taxon>Bilophila</taxon>
    </lineage>
</organism>
<gene>
    <name evidence="6" type="ORF">H9874_03670</name>
</gene>
<accession>A0A9D1U987</accession>
<evidence type="ECO:0000256" key="2">
    <source>
        <dbReference type="ARBA" id="ARBA00022723"/>
    </source>
</evidence>
<evidence type="ECO:0000313" key="6">
    <source>
        <dbReference type="EMBL" id="HIW78226.1"/>
    </source>
</evidence>
<dbReference type="PANTHER" id="PTHR43177">
    <property type="entry name" value="PROTEIN NRFC"/>
    <property type="match status" value="1"/>
</dbReference>
<evidence type="ECO:0000256" key="1">
    <source>
        <dbReference type="ARBA" id="ARBA00022485"/>
    </source>
</evidence>
<dbReference type="PROSITE" id="PS51379">
    <property type="entry name" value="4FE4S_FER_2"/>
    <property type="match status" value="3"/>
</dbReference>
<proteinExistence type="predicted"/>
<dbReference type="GO" id="GO:0046872">
    <property type="term" value="F:metal ion binding"/>
    <property type="evidence" value="ECO:0007669"/>
    <property type="project" value="UniProtKB-KW"/>
</dbReference>
<keyword evidence="3" id="KW-0408">Iron</keyword>
<dbReference type="PANTHER" id="PTHR43177:SF9">
    <property type="entry name" value="PROTEIN NRFC"/>
    <property type="match status" value="1"/>
</dbReference>
<dbReference type="PROSITE" id="PS00198">
    <property type="entry name" value="4FE4S_FER_1"/>
    <property type="match status" value="1"/>
</dbReference>
<dbReference type="Proteomes" id="UP000824264">
    <property type="component" value="Unassembled WGS sequence"/>
</dbReference>
<dbReference type="InterPro" id="IPR017900">
    <property type="entry name" value="4Fe4S_Fe_S_CS"/>
</dbReference>
<evidence type="ECO:0000256" key="4">
    <source>
        <dbReference type="ARBA" id="ARBA00023014"/>
    </source>
</evidence>
<dbReference type="InterPro" id="IPR017896">
    <property type="entry name" value="4Fe4S_Fe-S-bd"/>
</dbReference>
<protein>
    <submittedName>
        <fullName evidence="6">4Fe-4S dicluster domain-containing protein</fullName>
    </submittedName>
</protein>
<evidence type="ECO:0000256" key="3">
    <source>
        <dbReference type="ARBA" id="ARBA00023004"/>
    </source>
</evidence>
<dbReference type="AlphaFoldDB" id="A0A9D1U987"/>
<name>A0A9D1U987_9BACT</name>
<dbReference type="InterPro" id="IPR050954">
    <property type="entry name" value="ET_IronSulfur_Cluster-Binding"/>
</dbReference>
<dbReference type="Gene3D" id="3.30.70.20">
    <property type="match status" value="2"/>
</dbReference>
<dbReference type="Pfam" id="PF12797">
    <property type="entry name" value="Fer4_2"/>
    <property type="match status" value="1"/>
</dbReference>
<sequence>MSLYRFVVDQDRCIACRACEAACKTTHDSAPGIALGSLLMDGPRFEDAEFEATPILTKHAPAGTSAAEPVPDGERRVVLHTRYRACPQCGQARCMEACPRGALIRREKDGIIFVEESLCVGCGRCTKACPHHLIWVDRRRRKAVKCDRCKDRLDARLPTACVTVCPTRALRLVKKEEMTS</sequence>
<evidence type="ECO:0000259" key="5">
    <source>
        <dbReference type="PROSITE" id="PS51379"/>
    </source>
</evidence>
<keyword evidence="2" id="KW-0479">Metal-binding</keyword>
<feature type="domain" description="4Fe-4S ferredoxin-type" evidence="5">
    <location>
        <begin position="4"/>
        <end position="33"/>
    </location>
</feature>
<comment type="caution">
    <text evidence="6">The sequence shown here is derived from an EMBL/GenBank/DDBJ whole genome shotgun (WGS) entry which is preliminary data.</text>
</comment>
<keyword evidence="4" id="KW-0411">Iron-sulfur</keyword>
<dbReference type="EMBL" id="DXGI01000129">
    <property type="protein sequence ID" value="HIW78226.1"/>
    <property type="molecule type" value="Genomic_DNA"/>
</dbReference>
<reference evidence="6" key="1">
    <citation type="journal article" date="2021" name="PeerJ">
        <title>Extensive microbial diversity within the chicken gut microbiome revealed by metagenomics and culture.</title>
        <authorList>
            <person name="Gilroy R."/>
            <person name="Ravi A."/>
            <person name="Getino M."/>
            <person name="Pursley I."/>
            <person name="Horton D.L."/>
            <person name="Alikhan N.F."/>
            <person name="Baker D."/>
            <person name="Gharbi K."/>
            <person name="Hall N."/>
            <person name="Watson M."/>
            <person name="Adriaenssens E.M."/>
            <person name="Foster-Nyarko E."/>
            <person name="Jarju S."/>
            <person name="Secka A."/>
            <person name="Antonio M."/>
            <person name="Oren A."/>
            <person name="Chaudhuri R.R."/>
            <person name="La Ragione R."/>
            <person name="Hildebrand F."/>
            <person name="Pallen M.J."/>
        </authorList>
    </citation>
    <scope>NUCLEOTIDE SEQUENCE</scope>
    <source>
        <strain evidence="6">ChiSxjej5B17-1746</strain>
    </source>
</reference>
<dbReference type="Pfam" id="PF13247">
    <property type="entry name" value="Fer4_11"/>
    <property type="match status" value="1"/>
</dbReference>
<evidence type="ECO:0000313" key="7">
    <source>
        <dbReference type="Proteomes" id="UP000824264"/>
    </source>
</evidence>
<feature type="domain" description="4Fe-4S ferredoxin-type" evidence="5">
    <location>
        <begin position="110"/>
        <end position="139"/>
    </location>
</feature>
<dbReference type="GO" id="GO:0051539">
    <property type="term" value="F:4 iron, 4 sulfur cluster binding"/>
    <property type="evidence" value="ECO:0007669"/>
    <property type="project" value="UniProtKB-KW"/>
</dbReference>
<reference evidence="6" key="2">
    <citation type="submission" date="2021-04" db="EMBL/GenBank/DDBJ databases">
        <authorList>
            <person name="Gilroy R."/>
        </authorList>
    </citation>
    <scope>NUCLEOTIDE SEQUENCE</scope>
    <source>
        <strain evidence="6">ChiSxjej5B17-1746</strain>
    </source>
</reference>